<organism evidence="2 3">
    <name type="scientific">Candidatus Spyradenecus faecavium</name>
    <dbReference type="NCBI Taxonomy" id="2840947"/>
    <lineage>
        <taxon>Bacteria</taxon>
        <taxon>Pseudomonadati</taxon>
        <taxon>Lentisphaerota</taxon>
        <taxon>Lentisphaeria</taxon>
        <taxon>Lentisphaerales</taxon>
        <taxon>Lentisphaeraceae</taxon>
        <taxon>Lentisphaeraceae incertae sedis</taxon>
        <taxon>Candidatus Spyradenecus</taxon>
    </lineage>
</organism>
<comment type="caution">
    <text evidence="2">The sequence shown here is derived from an EMBL/GenBank/DDBJ whole genome shotgun (WGS) entry which is preliminary data.</text>
</comment>
<dbReference type="PANTHER" id="PTHR36179">
    <property type="entry name" value="LUD_DOM DOMAIN-CONTAINING PROTEIN"/>
    <property type="match status" value="1"/>
</dbReference>
<name>A0A9D1T2D3_9BACT</name>
<dbReference type="Proteomes" id="UP000886845">
    <property type="component" value="Unassembled WGS sequence"/>
</dbReference>
<dbReference type="InterPro" id="IPR003741">
    <property type="entry name" value="LUD_dom"/>
</dbReference>
<sequence>MLAWQSGVRLAAVAEKLRARGFEAEVCDTREAARERVVALAREAKSVGFGGSLSVACLNLTRELREAGKEILNHGFPNLTFEEKMEIMRRQLTCDLFLSSINALTDEGVIVNVDGNGNRVASTIFGPRRVVFVVGRNKVVTGGVHAALERVRAVAGPVNAHRLGKKTPCAATGACADCAGSCPESICRVVTIIRQRPSCTPTTVLLVNEDLGL</sequence>
<dbReference type="PANTHER" id="PTHR36179:SF2">
    <property type="entry name" value="LUD DOMAIN-CONTAINING PROTEIN"/>
    <property type="match status" value="1"/>
</dbReference>
<feature type="domain" description="LUD" evidence="1">
    <location>
        <begin position="12"/>
        <end position="195"/>
    </location>
</feature>
<proteinExistence type="predicted"/>
<reference evidence="2" key="2">
    <citation type="journal article" date="2021" name="PeerJ">
        <title>Extensive microbial diversity within the chicken gut microbiome revealed by metagenomics and culture.</title>
        <authorList>
            <person name="Gilroy R."/>
            <person name="Ravi A."/>
            <person name="Getino M."/>
            <person name="Pursley I."/>
            <person name="Horton D.L."/>
            <person name="Alikhan N.F."/>
            <person name="Baker D."/>
            <person name="Gharbi K."/>
            <person name="Hall N."/>
            <person name="Watson M."/>
            <person name="Adriaenssens E.M."/>
            <person name="Foster-Nyarko E."/>
            <person name="Jarju S."/>
            <person name="Secka A."/>
            <person name="Antonio M."/>
            <person name="Oren A."/>
            <person name="Chaudhuri R.R."/>
            <person name="La Ragione R."/>
            <person name="Hildebrand F."/>
            <person name="Pallen M.J."/>
        </authorList>
    </citation>
    <scope>NUCLEOTIDE SEQUENCE</scope>
    <source>
        <strain evidence="2">35461</strain>
    </source>
</reference>
<protein>
    <submittedName>
        <fullName evidence="2">Lactate utilization protein</fullName>
    </submittedName>
</protein>
<dbReference type="Pfam" id="PF02589">
    <property type="entry name" value="LUD_dom"/>
    <property type="match status" value="1"/>
</dbReference>
<dbReference type="AlphaFoldDB" id="A0A9D1T2D3"/>
<dbReference type="EMBL" id="DVOR01000098">
    <property type="protein sequence ID" value="HIV09087.1"/>
    <property type="molecule type" value="Genomic_DNA"/>
</dbReference>
<evidence type="ECO:0000313" key="2">
    <source>
        <dbReference type="EMBL" id="HIV09087.1"/>
    </source>
</evidence>
<evidence type="ECO:0000259" key="1">
    <source>
        <dbReference type="Pfam" id="PF02589"/>
    </source>
</evidence>
<reference evidence="2" key="1">
    <citation type="submission" date="2020-10" db="EMBL/GenBank/DDBJ databases">
        <authorList>
            <person name="Gilroy R."/>
        </authorList>
    </citation>
    <scope>NUCLEOTIDE SEQUENCE</scope>
    <source>
        <strain evidence="2">35461</strain>
    </source>
</reference>
<accession>A0A9D1T2D3</accession>
<evidence type="ECO:0000313" key="3">
    <source>
        <dbReference type="Proteomes" id="UP000886845"/>
    </source>
</evidence>
<gene>
    <name evidence="2" type="ORF">IAC79_03100</name>
</gene>